<dbReference type="AlphaFoldDB" id="A0A8W8NLH2"/>
<name>A0A8W8NLH2_MAGGI</name>
<proteinExistence type="predicted"/>
<sequence length="229" mass="26161">MENRCNCIKDVHASLNFSYTDCTQQLPLYCGYNDSYIRYNGPECTLTTMDRSSEDVSSSKLPSFEVAATTTVKSPELNFKNEEFEDSVGAIVGLCVAVFALTSLALLLWFYIKKRKRKLPDSQNDVQQPQSSPTVNNIYSDMMLVSGTNRNQNEVVVTTSTTMNDVRNDDIYVENEEGEYDHLHSSRPKQGVLEREDERYATSSQLEDVTYSTVRKSRKSIPERDNEYY</sequence>
<keyword evidence="2" id="KW-0812">Transmembrane</keyword>
<dbReference type="Proteomes" id="UP000005408">
    <property type="component" value="Unassembled WGS sequence"/>
</dbReference>
<protein>
    <submittedName>
        <fullName evidence="3">Uncharacterized protein</fullName>
    </submittedName>
</protein>
<reference evidence="3" key="1">
    <citation type="submission" date="2022-08" db="UniProtKB">
        <authorList>
            <consortium name="EnsemblMetazoa"/>
        </authorList>
    </citation>
    <scope>IDENTIFICATION</scope>
    <source>
        <strain evidence="3">05x7-T-G4-1.051#20</strain>
    </source>
</reference>
<dbReference type="EnsemblMetazoa" id="G6366.4">
    <property type="protein sequence ID" value="G6366.4:cds"/>
    <property type="gene ID" value="G6366"/>
</dbReference>
<evidence type="ECO:0000256" key="1">
    <source>
        <dbReference type="SAM" id="MobiDB-lite"/>
    </source>
</evidence>
<evidence type="ECO:0000313" key="4">
    <source>
        <dbReference type="Proteomes" id="UP000005408"/>
    </source>
</evidence>
<feature type="compositionally biased region" description="Polar residues" evidence="1">
    <location>
        <begin position="201"/>
        <end position="214"/>
    </location>
</feature>
<feature type="region of interest" description="Disordered" evidence="1">
    <location>
        <begin position="178"/>
        <end position="229"/>
    </location>
</feature>
<keyword evidence="2" id="KW-1133">Transmembrane helix</keyword>
<dbReference type="EnsemblMetazoa" id="G6366.1">
    <property type="protein sequence ID" value="G6366.1:cds"/>
    <property type="gene ID" value="G6366"/>
</dbReference>
<feature type="compositionally biased region" description="Basic and acidic residues" evidence="1">
    <location>
        <begin position="220"/>
        <end position="229"/>
    </location>
</feature>
<feature type="transmembrane region" description="Helical" evidence="2">
    <location>
        <begin position="88"/>
        <end position="112"/>
    </location>
</feature>
<keyword evidence="2" id="KW-0472">Membrane</keyword>
<evidence type="ECO:0000256" key="2">
    <source>
        <dbReference type="SAM" id="Phobius"/>
    </source>
</evidence>
<keyword evidence="4" id="KW-1185">Reference proteome</keyword>
<evidence type="ECO:0000313" key="3">
    <source>
        <dbReference type="EnsemblMetazoa" id="G6366.1:cds"/>
    </source>
</evidence>
<accession>A0A8W8NLH2</accession>
<organism evidence="3 4">
    <name type="scientific">Magallana gigas</name>
    <name type="common">Pacific oyster</name>
    <name type="synonym">Crassostrea gigas</name>
    <dbReference type="NCBI Taxonomy" id="29159"/>
    <lineage>
        <taxon>Eukaryota</taxon>
        <taxon>Metazoa</taxon>
        <taxon>Spiralia</taxon>
        <taxon>Lophotrochozoa</taxon>
        <taxon>Mollusca</taxon>
        <taxon>Bivalvia</taxon>
        <taxon>Autobranchia</taxon>
        <taxon>Pteriomorphia</taxon>
        <taxon>Ostreida</taxon>
        <taxon>Ostreoidea</taxon>
        <taxon>Ostreidae</taxon>
        <taxon>Magallana</taxon>
    </lineage>
</organism>